<name>A0A4Y2F3Q5_ARAVE</name>
<organism evidence="2 3">
    <name type="scientific">Araneus ventricosus</name>
    <name type="common">Orbweaver spider</name>
    <name type="synonym">Epeira ventricosa</name>
    <dbReference type="NCBI Taxonomy" id="182803"/>
    <lineage>
        <taxon>Eukaryota</taxon>
        <taxon>Metazoa</taxon>
        <taxon>Ecdysozoa</taxon>
        <taxon>Arthropoda</taxon>
        <taxon>Chelicerata</taxon>
        <taxon>Arachnida</taxon>
        <taxon>Araneae</taxon>
        <taxon>Araneomorphae</taxon>
        <taxon>Entelegynae</taxon>
        <taxon>Araneoidea</taxon>
        <taxon>Araneidae</taxon>
        <taxon>Araneus</taxon>
    </lineage>
</organism>
<evidence type="ECO:0000313" key="2">
    <source>
        <dbReference type="EMBL" id="GBM35367.1"/>
    </source>
</evidence>
<feature type="region of interest" description="Disordered" evidence="1">
    <location>
        <begin position="67"/>
        <end position="90"/>
    </location>
</feature>
<comment type="caution">
    <text evidence="2">The sequence shown here is derived from an EMBL/GenBank/DDBJ whole genome shotgun (WGS) entry which is preliminary data.</text>
</comment>
<reference evidence="2 3" key="1">
    <citation type="journal article" date="2019" name="Sci. Rep.">
        <title>Orb-weaving spider Araneus ventricosus genome elucidates the spidroin gene catalogue.</title>
        <authorList>
            <person name="Kono N."/>
            <person name="Nakamura H."/>
            <person name="Ohtoshi R."/>
            <person name="Moran D.A.P."/>
            <person name="Shinohara A."/>
            <person name="Yoshida Y."/>
            <person name="Fujiwara M."/>
            <person name="Mori M."/>
            <person name="Tomita M."/>
            <person name="Arakawa K."/>
        </authorList>
    </citation>
    <scope>NUCLEOTIDE SEQUENCE [LARGE SCALE GENOMIC DNA]</scope>
</reference>
<evidence type="ECO:0000313" key="3">
    <source>
        <dbReference type="Proteomes" id="UP000499080"/>
    </source>
</evidence>
<evidence type="ECO:0000256" key="1">
    <source>
        <dbReference type="SAM" id="MobiDB-lite"/>
    </source>
</evidence>
<accession>A0A4Y2F3Q5</accession>
<dbReference type="EMBL" id="BGPR01000784">
    <property type="protein sequence ID" value="GBM35367.1"/>
    <property type="molecule type" value="Genomic_DNA"/>
</dbReference>
<gene>
    <name evidence="2" type="ORF">AVEN_181479_1</name>
</gene>
<dbReference type="AlphaFoldDB" id="A0A4Y2F3Q5"/>
<keyword evidence="3" id="KW-1185">Reference proteome</keyword>
<proteinExistence type="predicted"/>
<protein>
    <submittedName>
        <fullName evidence="2">Uncharacterized protein</fullName>
    </submittedName>
</protein>
<sequence length="90" mass="10128">MIRNCRPYTSGVLCRGCTTLEPALPQPNNSEREQAKKNKVRVVGWEHLTVDRAPKDCSDCSSSHRQTQWEESWDSPSEAQPSSCCAVSEF</sequence>
<dbReference type="Proteomes" id="UP000499080">
    <property type="component" value="Unassembled WGS sequence"/>
</dbReference>